<dbReference type="CDD" id="cd07067">
    <property type="entry name" value="HP_PGM_like"/>
    <property type="match status" value="1"/>
</dbReference>
<protein>
    <submittedName>
        <fullName evidence="1">Histidine phosphatase family protein</fullName>
    </submittedName>
</protein>
<comment type="caution">
    <text evidence="1">The sequence shown here is derived from an EMBL/GenBank/DDBJ whole genome shotgun (WGS) entry which is preliminary data.</text>
</comment>
<dbReference type="SMART" id="SM00855">
    <property type="entry name" value="PGAM"/>
    <property type="match status" value="1"/>
</dbReference>
<dbReference type="InterPro" id="IPR029033">
    <property type="entry name" value="His_PPase_superfam"/>
</dbReference>
<dbReference type="Gene3D" id="3.40.50.1240">
    <property type="entry name" value="Phosphoglycerate mutase-like"/>
    <property type="match status" value="1"/>
</dbReference>
<name>A0A934W8F1_9BURK</name>
<dbReference type="SUPFAM" id="SSF53254">
    <property type="entry name" value="Phosphoglycerate mutase-like"/>
    <property type="match status" value="1"/>
</dbReference>
<proteinExistence type="predicted"/>
<dbReference type="RefSeq" id="WP_200595834.1">
    <property type="nucleotide sequence ID" value="NZ_JAEPBG010000012.1"/>
</dbReference>
<sequence length="159" mass="17411">MELILWRHAEAVPGTPDADRPLTEAGKRQAAAMAAWLRPRLPAGIRILVSPATRARQTADALGQPYELCDAITKEQPATELMNAADWPSNPRHVMLVGHQPAFGELVAMILGTSVGKWDMAKGGIWWFSDRQETEKTEVFVKAVLGPEMLLQDGEAATK</sequence>
<keyword evidence="2" id="KW-1185">Reference proteome</keyword>
<evidence type="ECO:0000313" key="1">
    <source>
        <dbReference type="EMBL" id="MBK4737500.1"/>
    </source>
</evidence>
<reference evidence="1" key="1">
    <citation type="submission" date="2021-01" db="EMBL/GenBank/DDBJ databases">
        <title>Genome sequence of strain Noviherbaspirillum sp. DKR-6.</title>
        <authorList>
            <person name="Chaudhary D.K."/>
        </authorList>
    </citation>
    <scope>NUCLEOTIDE SEQUENCE</scope>
    <source>
        <strain evidence="1">DKR-6</strain>
    </source>
</reference>
<gene>
    <name evidence="1" type="ORF">JJB74_23015</name>
</gene>
<dbReference type="Proteomes" id="UP000622890">
    <property type="component" value="Unassembled WGS sequence"/>
</dbReference>
<dbReference type="AlphaFoldDB" id="A0A934W8F1"/>
<accession>A0A934W8F1</accession>
<dbReference type="EMBL" id="JAEPBG010000012">
    <property type="protein sequence ID" value="MBK4737500.1"/>
    <property type="molecule type" value="Genomic_DNA"/>
</dbReference>
<evidence type="ECO:0000313" key="2">
    <source>
        <dbReference type="Proteomes" id="UP000622890"/>
    </source>
</evidence>
<dbReference type="InterPro" id="IPR013078">
    <property type="entry name" value="His_Pase_superF_clade-1"/>
</dbReference>
<dbReference type="Pfam" id="PF00300">
    <property type="entry name" value="His_Phos_1"/>
    <property type="match status" value="1"/>
</dbReference>
<organism evidence="1 2">
    <name type="scientific">Noviherbaspirillum pedocola</name>
    <dbReference type="NCBI Taxonomy" id="2801341"/>
    <lineage>
        <taxon>Bacteria</taxon>
        <taxon>Pseudomonadati</taxon>
        <taxon>Pseudomonadota</taxon>
        <taxon>Betaproteobacteria</taxon>
        <taxon>Burkholderiales</taxon>
        <taxon>Oxalobacteraceae</taxon>
        <taxon>Noviherbaspirillum</taxon>
    </lineage>
</organism>